<dbReference type="OrthoDB" id="3598835at2759"/>
<feature type="region of interest" description="Disordered" evidence="1">
    <location>
        <begin position="429"/>
        <end position="453"/>
    </location>
</feature>
<feature type="compositionally biased region" description="Basic and acidic residues" evidence="1">
    <location>
        <begin position="9"/>
        <end position="19"/>
    </location>
</feature>
<protein>
    <submittedName>
        <fullName evidence="2">Uncharacterized protein</fullName>
    </submittedName>
</protein>
<dbReference type="STRING" id="5539.A0A3E2GUR2"/>
<reference evidence="2 3" key="1">
    <citation type="submission" date="2018-05" db="EMBL/GenBank/DDBJ databases">
        <title>Draft genome sequence of Scytalidium lignicola DSM 105466, a ubiquitous saprotrophic fungus.</title>
        <authorList>
            <person name="Buettner E."/>
            <person name="Gebauer A.M."/>
            <person name="Hofrichter M."/>
            <person name="Liers C."/>
            <person name="Kellner H."/>
        </authorList>
    </citation>
    <scope>NUCLEOTIDE SEQUENCE [LARGE SCALE GENOMIC DNA]</scope>
    <source>
        <strain evidence="2 3">DSM 105466</strain>
    </source>
</reference>
<keyword evidence="3" id="KW-1185">Reference proteome</keyword>
<feature type="region of interest" description="Disordered" evidence="1">
    <location>
        <begin position="122"/>
        <end position="148"/>
    </location>
</feature>
<proteinExistence type="predicted"/>
<feature type="region of interest" description="Disordered" evidence="1">
    <location>
        <begin position="1"/>
        <end position="35"/>
    </location>
</feature>
<feature type="compositionally biased region" description="Polar residues" evidence="1">
    <location>
        <begin position="439"/>
        <end position="453"/>
    </location>
</feature>
<comment type="caution">
    <text evidence="2">The sequence shown here is derived from an EMBL/GenBank/DDBJ whole genome shotgun (WGS) entry which is preliminary data.</text>
</comment>
<evidence type="ECO:0000313" key="3">
    <source>
        <dbReference type="Proteomes" id="UP000258309"/>
    </source>
</evidence>
<evidence type="ECO:0000256" key="1">
    <source>
        <dbReference type="SAM" id="MobiDB-lite"/>
    </source>
</evidence>
<feature type="compositionally biased region" description="Polar residues" evidence="1">
    <location>
        <begin position="122"/>
        <end position="145"/>
    </location>
</feature>
<dbReference type="AlphaFoldDB" id="A0A3E2GUR2"/>
<evidence type="ECO:0000313" key="2">
    <source>
        <dbReference type="EMBL" id="RFU24503.1"/>
    </source>
</evidence>
<dbReference type="OMA" id="TYRWHRT"/>
<accession>A0A3E2GUR2</accession>
<sequence>MSSTQEQIDPCRKRERIETESFDCSSESQPSKRHKSHIKLHSAEFYDSLPKVWLTRRALKELDRRISQASNPQQPTSVPQLIPGEDTWKQIRRFAGHGGPELCDLRRCPAPPNVTQAMSFSCSTQDNKRTQSTAPMTTPPKTGRSSAYDDNFEQHLIDYHIYPEGYDYPNSRKTPEPTVLRELHEILAQPRPSLSPSCFTTLDFQDFKQKNARAISERKVMSTVLPKIYGNTDIPNEGDLVFTRLDPIANNTTVDVKPDFYDGAHFEDVDQKCPTFFLETKAPSGGADVAKRQACYDGAFGARAMHNLQSYGKGGPVYDGNAYTITSTYHAGTGTLQMYTTHLTQGKDADSSEYHMTQVKAWALTSDPDTFRQGAMAFRNARDWARGHRDKFIAAANEKSRSISAKPLDYNDVLNAAYVQDNIYLEEEDSKDKSRDLRTLSTSRVSRESASTG</sequence>
<feature type="non-terminal residue" evidence="2">
    <location>
        <position position="1"/>
    </location>
</feature>
<gene>
    <name evidence="2" type="ORF">B7463_g11836</name>
</gene>
<dbReference type="EMBL" id="NCSJ02000437">
    <property type="protein sequence ID" value="RFU24503.1"/>
    <property type="molecule type" value="Genomic_DNA"/>
</dbReference>
<name>A0A3E2GUR2_SCYLI</name>
<organism evidence="2 3">
    <name type="scientific">Scytalidium lignicola</name>
    <name type="common">Hyphomycete</name>
    <dbReference type="NCBI Taxonomy" id="5539"/>
    <lineage>
        <taxon>Eukaryota</taxon>
        <taxon>Fungi</taxon>
        <taxon>Dikarya</taxon>
        <taxon>Ascomycota</taxon>
        <taxon>Pezizomycotina</taxon>
        <taxon>Leotiomycetes</taxon>
        <taxon>Leotiomycetes incertae sedis</taxon>
        <taxon>Scytalidium</taxon>
    </lineage>
</organism>
<feature type="non-terminal residue" evidence="2">
    <location>
        <position position="453"/>
    </location>
</feature>
<dbReference type="Proteomes" id="UP000258309">
    <property type="component" value="Unassembled WGS sequence"/>
</dbReference>